<reference evidence="5" key="1">
    <citation type="submission" date="2019-10" db="EMBL/GenBank/DDBJ databases">
        <authorList>
            <person name="Soares A.E.R."/>
            <person name="Aleixo A."/>
            <person name="Schneider P."/>
            <person name="Miyaki C.Y."/>
            <person name="Schneider M.P."/>
            <person name="Mello C."/>
            <person name="Vasconcelos A.T.R."/>
        </authorList>
    </citation>
    <scope>NUCLEOTIDE SEQUENCE</scope>
    <source>
        <tissue evidence="5">Muscle</tissue>
    </source>
</reference>
<feature type="compositionally biased region" description="Basic and acidic residues" evidence="4">
    <location>
        <begin position="531"/>
        <end position="541"/>
    </location>
</feature>
<feature type="compositionally biased region" description="Low complexity" evidence="4">
    <location>
        <begin position="518"/>
        <end position="527"/>
    </location>
</feature>
<evidence type="ECO:0000256" key="4">
    <source>
        <dbReference type="SAM" id="MobiDB-lite"/>
    </source>
</evidence>
<sequence length="752" mass="83610">MEGFADFTNRCQGRDQLFRATQYTCMLLSYLIENKPDKKKLVMKLKQLESSMSSGRKMFRLGNMVHALVAARKTAELPDVVPRFCLTASNLTRALYFVCDAVLWVQSTGLQPGIDKPKWRIWATKFYYYSLLMNLARDWYEISWRLEQAVQEEKTKENSCWDKHSEEVNCVRCDGSHGFLLLLFQILKRNTPLLLDLVKNLCDLSGPLDTLGIYKTNPGVIGFCGVLSSLENVLQRVLQLPVVSSTCESLQRTYTSTKEAHPLMASVCEVYERGVQGAGALAMWGMEPVVRRLEPQFAMANNLACRGLDHLEEKIPALQYPVDKLASELKDTISCPLQSAKSTIGSSMDKIIELAAEGYEATKSTVETTAKYTRKNSVTQMAAAGVDTALGGLEKLMEYLLPEEDEEADQKPKKKHQSTAKVSQQQPCAPSTPSALSVRRAPSAPSAPTVPSTPSSPSTLGRISALVSTVSHRAYQQTTQSLQRAKTKGQELASWIPIVGRLAKLSVPVALQTHSDGQSSTSSWLSRRQSKAPDQKQEKAGKKDKHHTKAGEDPGLVGSVAHNLQSACASGISSVKKVPAVAWDAAEGLILFTPRRLSRAMETVDALGGTLVSAPKHLLGTLYSYVPLRRQSVKEAEASSDSKSDLEKAEKKEEEETKPAAPSTEEKSQLRSDWRLYRGHHPLSFLGLEDPLFLRHNYYRSPVFEPEYPLPRKSAFSPYNRRVSEGSYRFSPESMYSRAYYGNLYTPVFKKD</sequence>
<feature type="region of interest" description="Disordered" evidence="4">
    <location>
        <begin position="634"/>
        <end position="667"/>
    </location>
</feature>
<feature type="compositionally biased region" description="Polar residues" evidence="4">
    <location>
        <begin position="419"/>
        <end position="432"/>
    </location>
</feature>
<dbReference type="InterPro" id="IPR004279">
    <property type="entry name" value="Perilipin"/>
</dbReference>
<evidence type="ECO:0000256" key="2">
    <source>
        <dbReference type="ARBA" id="ARBA00006311"/>
    </source>
</evidence>
<organism evidence="5 6">
    <name type="scientific">Willisornis vidua</name>
    <name type="common">Xingu scale-backed antbird</name>
    <dbReference type="NCBI Taxonomy" id="1566151"/>
    <lineage>
        <taxon>Eukaryota</taxon>
        <taxon>Metazoa</taxon>
        <taxon>Chordata</taxon>
        <taxon>Craniata</taxon>
        <taxon>Vertebrata</taxon>
        <taxon>Euteleostomi</taxon>
        <taxon>Archelosauria</taxon>
        <taxon>Archosauria</taxon>
        <taxon>Dinosauria</taxon>
        <taxon>Saurischia</taxon>
        <taxon>Theropoda</taxon>
        <taxon>Coelurosauria</taxon>
        <taxon>Aves</taxon>
        <taxon>Neognathae</taxon>
        <taxon>Neoaves</taxon>
        <taxon>Telluraves</taxon>
        <taxon>Australaves</taxon>
        <taxon>Passeriformes</taxon>
        <taxon>Thamnophilidae</taxon>
        <taxon>Willisornis</taxon>
    </lineage>
</organism>
<keyword evidence="6" id="KW-1185">Reference proteome</keyword>
<accession>A0ABQ9CX93</accession>
<dbReference type="Pfam" id="PF03036">
    <property type="entry name" value="Perilipin"/>
    <property type="match status" value="2"/>
</dbReference>
<comment type="subcellular location">
    <subcellularLocation>
        <location evidence="1">Lipid droplet</location>
    </subcellularLocation>
</comment>
<feature type="region of interest" description="Disordered" evidence="4">
    <location>
        <begin position="513"/>
        <end position="557"/>
    </location>
</feature>
<feature type="region of interest" description="Disordered" evidence="4">
    <location>
        <begin position="404"/>
        <end position="460"/>
    </location>
</feature>
<dbReference type="Proteomes" id="UP001145742">
    <property type="component" value="Unassembled WGS sequence"/>
</dbReference>
<protein>
    <submittedName>
        <fullName evidence="5">Perilipin 1</fullName>
    </submittedName>
</protein>
<feature type="compositionally biased region" description="Low complexity" evidence="4">
    <location>
        <begin position="433"/>
        <end position="460"/>
    </location>
</feature>
<dbReference type="PANTHER" id="PTHR47138:SF1">
    <property type="entry name" value="PERILIPIN-1"/>
    <property type="match status" value="1"/>
</dbReference>
<name>A0ABQ9CX93_9PASS</name>
<evidence type="ECO:0000313" key="6">
    <source>
        <dbReference type="Proteomes" id="UP001145742"/>
    </source>
</evidence>
<comment type="caution">
    <text evidence="5">The sequence shown here is derived from an EMBL/GenBank/DDBJ whole genome shotgun (WGS) entry which is preliminary data.</text>
</comment>
<evidence type="ECO:0000313" key="5">
    <source>
        <dbReference type="EMBL" id="KAJ7409420.1"/>
    </source>
</evidence>
<proteinExistence type="inferred from homology"/>
<evidence type="ECO:0000256" key="1">
    <source>
        <dbReference type="ARBA" id="ARBA00004502"/>
    </source>
</evidence>
<evidence type="ECO:0000256" key="3">
    <source>
        <dbReference type="ARBA" id="ARBA00022677"/>
    </source>
</evidence>
<dbReference type="PANTHER" id="PTHR47138">
    <property type="entry name" value="PERILIPIN-1"/>
    <property type="match status" value="1"/>
</dbReference>
<comment type="similarity">
    <text evidence="2">Belongs to the perilipin family.</text>
</comment>
<dbReference type="EMBL" id="WHWB01034471">
    <property type="protein sequence ID" value="KAJ7409420.1"/>
    <property type="molecule type" value="Genomic_DNA"/>
</dbReference>
<dbReference type="InterPro" id="IPR042998">
    <property type="entry name" value="PLIN1"/>
</dbReference>
<gene>
    <name evidence="5" type="primary">PLIN1</name>
    <name evidence="5" type="ORF">WISP_114345</name>
</gene>
<keyword evidence="3" id="KW-0551">Lipid droplet</keyword>